<protein>
    <submittedName>
        <fullName evidence="1">Uncharacterized protein</fullName>
    </submittedName>
</protein>
<comment type="caution">
    <text evidence="1">The sequence shown here is derived from an EMBL/GenBank/DDBJ whole genome shotgun (WGS) entry which is preliminary data.</text>
</comment>
<evidence type="ECO:0000313" key="2">
    <source>
        <dbReference type="Proteomes" id="UP001057402"/>
    </source>
</evidence>
<gene>
    <name evidence="1" type="ORF">MLD38_018221</name>
</gene>
<reference evidence="2" key="1">
    <citation type="journal article" date="2023" name="Front. Plant Sci.">
        <title>Chromosomal-level genome assembly of Melastoma candidum provides insights into trichome evolution.</title>
        <authorList>
            <person name="Zhong Y."/>
            <person name="Wu W."/>
            <person name="Sun C."/>
            <person name="Zou P."/>
            <person name="Liu Y."/>
            <person name="Dai S."/>
            <person name="Zhou R."/>
        </authorList>
    </citation>
    <scope>NUCLEOTIDE SEQUENCE [LARGE SCALE GENOMIC DNA]</scope>
</reference>
<dbReference type="EMBL" id="CM042884">
    <property type="protein sequence ID" value="KAI4369818.1"/>
    <property type="molecule type" value="Genomic_DNA"/>
</dbReference>
<dbReference type="Proteomes" id="UP001057402">
    <property type="component" value="Chromosome 5"/>
</dbReference>
<proteinExistence type="predicted"/>
<name>A0ACB9QU86_9MYRT</name>
<organism evidence="1 2">
    <name type="scientific">Melastoma candidum</name>
    <dbReference type="NCBI Taxonomy" id="119954"/>
    <lineage>
        <taxon>Eukaryota</taxon>
        <taxon>Viridiplantae</taxon>
        <taxon>Streptophyta</taxon>
        <taxon>Embryophyta</taxon>
        <taxon>Tracheophyta</taxon>
        <taxon>Spermatophyta</taxon>
        <taxon>Magnoliopsida</taxon>
        <taxon>eudicotyledons</taxon>
        <taxon>Gunneridae</taxon>
        <taxon>Pentapetalae</taxon>
        <taxon>rosids</taxon>
        <taxon>malvids</taxon>
        <taxon>Myrtales</taxon>
        <taxon>Melastomataceae</taxon>
        <taxon>Melastomatoideae</taxon>
        <taxon>Melastomateae</taxon>
        <taxon>Melastoma</taxon>
    </lineage>
</organism>
<sequence>MGDDEADGKGDGGGILGEALGKGSHVWLTDVCGCQRGREATLKGIQELASADVVHRSWGVVQRDKSLFCLPDTPLPALMWSIGEGGSLPLNHRISFQDIVILVGMPEDEEDKKATCSKSQLLVESENSDSDIPLVEMKREPPKKTGWKPAVGRDVTINRVDAERQRREKLNNLFYALRSMVLNDSRNDKASMLSDAVCYINQLKARIGELESQIKVVQGISGRSSRRSLTPPTT</sequence>
<accession>A0ACB9QU86</accession>
<keyword evidence="2" id="KW-1185">Reference proteome</keyword>
<evidence type="ECO:0000313" key="1">
    <source>
        <dbReference type="EMBL" id="KAI4369818.1"/>
    </source>
</evidence>